<proteinExistence type="predicted"/>
<evidence type="ECO:0008006" key="4">
    <source>
        <dbReference type="Google" id="ProtNLM"/>
    </source>
</evidence>
<evidence type="ECO:0000313" key="3">
    <source>
        <dbReference type="Proteomes" id="UP000188318"/>
    </source>
</evidence>
<sequence>MRASIFLLGCFTASSVAAPTLLDDVYDYSTDLATYLGKVSTYIEEAGDLLTKSNSCDKWKISLPSYASSLPSPSGLDPIYVAVGRGTQNYTCATSTSSSTPQAIGAVARLYDATCIAANYPDILELLPGIVYKEQLPSNEEEPLPPANLELLGHHFFRDTTTPVFNLDTTSSRQYGIAISKKQSAIDAPSTAIQGTNGAVQWLYLTTIDGTVGDYKAVYRVDTVAGAAPTTCQGMQSVFTVQYAANYYFYGA</sequence>
<dbReference type="PANTHER" id="PTHR35567">
    <property type="entry name" value="MALATE DEHYDROGENASE (AFU_ORTHOLOGUE AFUA_2G13800)"/>
    <property type="match status" value="1"/>
</dbReference>
<name>A0A1R3RLM0_ASPC5</name>
<reference evidence="3" key="1">
    <citation type="journal article" date="2017" name="Genome Biol.">
        <title>Comparative genomics reveals high biological diversity and specific adaptations in the industrially and medically important fungal genus Aspergillus.</title>
        <authorList>
            <person name="de Vries R.P."/>
            <person name="Riley R."/>
            <person name="Wiebenga A."/>
            <person name="Aguilar-Osorio G."/>
            <person name="Amillis S."/>
            <person name="Uchima C.A."/>
            <person name="Anderluh G."/>
            <person name="Asadollahi M."/>
            <person name="Askin M."/>
            <person name="Barry K."/>
            <person name="Battaglia E."/>
            <person name="Bayram O."/>
            <person name="Benocci T."/>
            <person name="Braus-Stromeyer S.A."/>
            <person name="Caldana C."/>
            <person name="Canovas D."/>
            <person name="Cerqueira G.C."/>
            <person name="Chen F."/>
            <person name="Chen W."/>
            <person name="Choi C."/>
            <person name="Clum A."/>
            <person name="Dos Santos R.A."/>
            <person name="Damasio A.R."/>
            <person name="Diallinas G."/>
            <person name="Emri T."/>
            <person name="Fekete E."/>
            <person name="Flipphi M."/>
            <person name="Freyberg S."/>
            <person name="Gallo A."/>
            <person name="Gournas C."/>
            <person name="Habgood R."/>
            <person name="Hainaut M."/>
            <person name="Harispe M.L."/>
            <person name="Henrissat B."/>
            <person name="Hilden K.S."/>
            <person name="Hope R."/>
            <person name="Hossain A."/>
            <person name="Karabika E."/>
            <person name="Karaffa L."/>
            <person name="Karanyi Z."/>
            <person name="Krasevec N."/>
            <person name="Kuo A."/>
            <person name="Kusch H."/>
            <person name="LaButti K."/>
            <person name="Lagendijk E.L."/>
            <person name="Lapidus A."/>
            <person name="Levasseur A."/>
            <person name="Lindquist E."/>
            <person name="Lipzen A."/>
            <person name="Logrieco A.F."/>
            <person name="MacCabe A."/>
            <person name="Maekelae M.R."/>
            <person name="Malavazi I."/>
            <person name="Melin P."/>
            <person name="Meyer V."/>
            <person name="Mielnichuk N."/>
            <person name="Miskei M."/>
            <person name="Molnar A.P."/>
            <person name="Mule G."/>
            <person name="Ngan C.Y."/>
            <person name="Orejas M."/>
            <person name="Orosz E."/>
            <person name="Ouedraogo J.P."/>
            <person name="Overkamp K.M."/>
            <person name="Park H.-S."/>
            <person name="Perrone G."/>
            <person name="Piumi F."/>
            <person name="Punt P.J."/>
            <person name="Ram A.F."/>
            <person name="Ramon A."/>
            <person name="Rauscher S."/>
            <person name="Record E."/>
            <person name="Riano-Pachon D.M."/>
            <person name="Robert V."/>
            <person name="Roehrig J."/>
            <person name="Ruller R."/>
            <person name="Salamov A."/>
            <person name="Salih N.S."/>
            <person name="Samson R.A."/>
            <person name="Sandor E."/>
            <person name="Sanguinetti M."/>
            <person name="Schuetze T."/>
            <person name="Sepcic K."/>
            <person name="Shelest E."/>
            <person name="Sherlock G."/>
            <person name="Sophianopoulou V."/>
            <person name="Squina F.M."/>
            <person name="Sun H."/>
            <person name="Susca A."/>
            <person name="Todd R.B."/>
            <person name="Tsang A."/>
            <person name="Unkles S.E."/>
            <person name="van de Wiele N."/>
            <person name="van Rossen-Uffink D."/>
            <person name="Oliveira J.V."/>
            <person name="Vesth T.C."/>
            <person name="Visser J."/>
            <person name="Yu J.-H."/>
            <person name="Zhou M."/>
            <person name="Andersen M.R."/>
            <person name="Archer D.B."/>
            <person name="Baker S.E."/>
            <person name="Benoit I."/>
            <person name="Brakhage A.A."/>
            <person name="Braus G.H."/>
            <person name="Fischer R."/>
            <person name="Frisvad J.C."/>
            <person name="Goldman G.H."/>
            <person name="Houbraken J."/>
            <person name="Oakley B."/>
            <person name="Pocsi I."/>
            <person name="Scazzocchio C."/>
            <person name="Seiboth B."/>
            <person name="vanKuyk P.A."/>
            <person name="Wortman J."/>
            <person name="Dyer P.S."/>
            <person name="Grigoriev I.V."/>
        </authorList>
    </citation>
    <scope>NUCLEOTIDE SEQUENCE [LARGE SCALE GENOMIC DNA]</scope>
    <source>
        <strain evidence="3">ITEM 5010</strain>
    </source>
</reference>
<gene>
    <name evidence="2" type="ORF">ASPCADRAFT_207846</name>
</gene>
<dbReference type="OrthoDB" id="1859733at2759"/>
<dbReference type="Proteomes" id="UP000188318">
    <property type="component" value="Unassembled WGS sequence"/>
</dbReference>
<dbReference type="InterPro" id="IPR021706">
    <property type="entry name" value="DUF2990"/>
</dbReference>
<evidence type="ECO:0000313" key="2">
    <source>
        <dbReference type="EMBL" id="OOF95370.1"/>
    </source>
</evidence>
<protein>
    <recommendedName>
        <fullName evidence="4">Malate dehydrogenase</fullName>
    </recommendedName>
</protein>
<dbReference type="AlphaFoldDB" id="A0A1R3RLM0"/>
<organism evidence="2 3">
    <name type="scientific">Aspergillus carbonarius (strain ITEM 5010)</name>
    <dbReference type="NCBI Taxonomy" id="602072"/>
    <lineage>
        <taxon>Eukaryota</taxon>
        <taxon>Fungi</taxon>
        <taxon>Dikarya</taxon>
        <taxon>Ascomycota</taxon>
        <taxon>Pezizomycotina</taxon>
        <taxon>Eurotiomycetes</taxon>
        <taxon>Eurotiomycetidae</taxon>
        <taxon>Eurotiales</taxon>
        <taxon>Aspergillaceae</taxon>
        <taxon>Aspergillus</taxon>
        <taxon>Aspergillus subgen. Circumdati</taxon>
    </lineage>
</organism>
<dbReference type="OMA" id="GQPPKTC"/>
<dbReference type="Pfam" id="PF11693">
    <property type="entry name" value="DUF2990"/>
    <property type="match status" value="1"/>
</dbReference>
<dbReference type="Pfam" id="PF11937">
    <property type="entry name" value="DUF3455"/>
    <property type="match status" value="1"/>
</dbReference>
<dbReference type="VEuPathDB" id="FungiDB:ASPCADRAFT_207846"/>
<dbReference type="PANTHER" id="PTHR35567:SF1">
    <property type="entry name" value="CONSERVED FUNGAL PROTEIN (AFU_ORTHOLOGUE AFUA_1G14230)"/>
    <property type="match status" value="1"/>
</dbReference>
<dbReference type="InterPro" id="IPR021851">
    <property type="entry name" value="DUF3455"/>
</dbReference>
<feature type="chain" id="PRO_5013114023" description="Malate dehydrogenase" evidence="1">
    <location>
        <begin position="18"/>
        <end position="252"/>
    </location>
</feature>
<feature type="signal peptide" evidence="1">
    <location>
        <begin position="1"/>
        <end position="17"/>
    </location>
</feature>
<keyword evidence="3" id="KW-1185">Reference proteome</keyword>
<dbReference type="EMBL" id="KV907500">
    <property type="protein sequence ID" value="OOF95370.1"/>
    <property type="molecule type" value="Genomic_DNA"/>
</dbReference>
<evidence type="ECO:0000256" key="1">
    <source>
        <dbReference type="SAM" id="SignalP"/>
    </source>
</evidence>
<keyword evidence="1" id="KW-0732">Signal</keyword>
<accession>A0A1R3RLM0</accession>